<dbReference type="PANTHER" id="PTHR13287">
    <property type="entry name" value="ADIPOSE-SECRETED SIGNALING PROTEIN"/>
    <property type="match status" value="1"/>
</dbReference>
<evidence type="ECO:0000256" key="2">
    <source>
        <dbReference type="ARBA" id="ARBA00035300"/>
    </source>
</evidence>
<dbReference type="AlphaFoldDB" id="A0A0L7QML1"/>
<name>A0A0L7QML1_9HYME</name>
<evidence type="ECO:0000313" key="4">
    <source>
        <dbReference type="Proteomes" id="UP000053825"/>
    </source>
</evidence>
<gene>
    <name evidence="3" type="ORF">WH47_10562</name>
</gene>
<protein>
    <recommendedName>
        <fullName evidence="2">Adipose-secreted signaling protein</fullName>
    </recommendedName>
</protein>
<comment type="similarity">
    <text evidence="1">Belongs to the ADISSP family.</text>
</comment>
<evidence type="ECO:0000313" key="3">
    <source>
        <dbReference type="EMBL" id="KOC59863.1"/>
    </source>
</evidence>
<organism evidence="3 4">
    <name type="scientific">Habropoda laboriosa</name>
    <dbReference type="NCBI Taxonomy" id="597456"/>
    <lineage>
        <taxon>Eukaryota</taxon>
        <taxon>Metazoa</taxon>
        <taxon>Ecdysozoa</taxon>
        <taxon>Arthropoda</taxon>
        <taxon>Hexapoda</taxon>
        <taxon>Insecta</taxon>
        <taxon>Pterygota</taxon>
        <taxon>Neoptera</taxon>
        <taxon>Endopterygota</taxon>
        <taxon>Hymenoptera</taxon>
        <taxon>Apocrita</taxon>
        <taxon>Aculeata</taxon>
        <taxon>Apoidea</taxon>
        <taxon>Anthophila</taxon>
        <taxon>Apidae</taxon>
        <taxon>Habropoda</taxon>
    </lineage>
</organism>
<dbReference type="Pfam" id="PF15006">
    <property type="entry name" value="DUF4517"/>
    <property type="match status" value="1"/>
</dbReference>
<dbReference type="EMBL" id="KQ414885">
    <property type="protein sequence ID" value="KOC59863.1"/>
    <property type="molecule type" value="Genomic_DNA"/>
</dbReference>
<keyword evidence="4" id="KW-1185">Reference proteome</keyword>
<sequence>LEHHVHFSGGSGLGKDNNIMIQPQRHGQIDAHLGFLQLYHRYHVEFSIPWNLCIHGDRKCSAPAVATGTHNLNCHIIDLMQEKEGLRLKLKLLAYKEKILKEEVQIMCCKEGTPLKIQLNARVLGKDKGTPLLRNGIHSIGVERSNEDEVSE</sequence>
<feature type="non-terminal residue" evidence="3">
    <location>
        <position position="1"/>
    </location>
</feature>
<dbReference type="Proteomes" id="UP000053825">
    <property type="component" value="Unassembled WGS sequence"/>
</dbReference>
<evidence type="ECO:0000256" key="1">
    <source>
        <dbReference type="ARBA" id="ARBA00035018"/>
    </source>
</evidence>
<proteinExistence type="inferred from homology"/>
<dbReference type="OrthoDB" id="6246153at2759"/>
<dbReference type="PANTHER" id="PTHR13287:SF2">
    <property type="entry name" value="ADIPOSE-SECRETED SIGNALING PROTEIN"/>
    <property type="match status" value="1"/>
</dbReference>
<accession>A0A0L7QML1</accession>
<dbReference type="InterPro" id="IPR026794">
    <property type="entry name" value="ADISSP"/>
</dbReference>
<dbReference type="STRING" id="597456.A0A0L7QML1"/>
<reference evidence="3 4" key="1">
    <citation type="submission" date="2015-07" db="EMBL/GenBank/DDBJ databases">
        <title>The genome of Habropoda laboriosa.</title>
        <authorList>
            <person name="Pan H."/>
            <person name="Kapheim K."/>
        </authorList>
    </citation>
    <scope>NUCLEOTIDE SEQUENCE [LARGE SCALE GENOMIC DNA]</scope>
    <source>
        <strain evidence="3">0110345459</strain>
    </source>
</reference>